<feature type="region of interest" description="Disordered" evidence="1">
    <location>
        <begin position="64"/>
        <end position="84"/>
    </location>
</feature>
<evidence type="ECO:0000256" key="1">
    <source>
        <dbReference type="SAM" id="MobiDB-lite"/>
    </source>
</evidence>
<evidence type="ECO:0000313" key="3">
    <source>
        <dbReference type="Proteomes" id="UP001147747"/>
    </source>
</evidence>
<dbReference type="EMBL" id="JAPZBU010000003">
    <property type="protein sequence ID" value="KAJ5414554.1"/>
    <property type="molecule type" value="Genomic_DNA"/>
</dbReference>
<feature type="compositionally biased region" description="Basic residues" evidence="1">
    <location>
        <begin position="75"/>
        <end position="84"/>
    </location>
</feature>
<dbReference type="RefSeq" id="XP_056494400.1">
    <property type="nucleotide sequence ID" value="XM_056625818.1"/>
</dbReference>
<accession>A0A9W9WCC1</accession>
<gene>
    <name evidence="2" type="ORF">N7509_001181</name>
</gene>
<protein>
    <submittedName>
        <fullName evidence="2">Uncharacterized protein</fullName>
    </submittedName>
</protein>
<name>A0A9W9WCC1_9EURO</name>
<dbReference type="AlphaFoldDB" id="A0A9W9WCC1"/>
<keyword evidence="3" id="KW-1185">Reference proteome</keyword>
<sequence>MPASTLGYLHSIKYSQPPKNRVNSFAILLIRLRPLKNALPRPVLVWRSAVIFMRNLQTAELVRAGLSNRPSSSQHSRHVGRRYR</sequence>
<proteinExistence type="predicted"/>
<dbReference type="GeneID" id="81364798"/>
<reference evidence="2" key="1">
    <citation type="submission" date="2022-12" db="EMBL/GenBank/DDBJ databases">
        <authorList>
            <person name="Petersen C."/>
        </authorList>
    </citation>
    <scope>NUCLEOTIDE SEQUENCE</scope>
    <source>
        <strain evidence="2">IBT 29677</strain>
    </source>
</reference>
<dbReference type="Proteomes" id="UP001147747">
    <property type="component" value="Unassembled WGS sequence"/>
</dbReference>
<evidence type="ECO:0000313" key="2">
    <source>
        <dbReference type="EMBL" id="KAJ5414554.1"/>
    </source>
</evidence>
<comment type="caution">
    <text evidence="2">The sequence shown here is derived from an EMBL/GenBank/DDBJ whole genome shotgun (WGS) entry which is preliminary data.</text>
</comment>
<organism evidence="2 3">
    <name type="scientific">Penicillium cosmopolitanum</name>
    <dbReference type="NCBI Taxonomy" id="1131564"/>
    <lineage>
        <taxon>Eukaryota</taxon>
        <taxon>Fungi</taxon>
        <taxon>Dikarya</taxon>
        <taxon>Ascomycota</taxon>
        <taxon>Pezizomycotina</taxon>
        <taxon>Eurotiomycetes</taxon>
        <taxon>Eurotiomycetidae</taxon>
        <taxon>Eurotiales</taxon>
        <taxon>Aspergillaceae</taxon>
        <taxon>Penicillium</taxon>
    </lineage>
</organism>
<reference evidence="2" key="2">
    <citation type="journal article" date="2023" name="IMA Fungus">
        <title>Comparative genomic study of the Penicillium genus elucidates a diverse pangenome and 15 lateral gene transfer events.</title>
        <authorList>
            <person name="Petersen C."/>
            <person name="Sorensen T."/>
            <person name="Nielsen M.R."/>
            <person name="Sondergaard T.E."/>
            <person name="Sorensen J.L."/>
            <person name="Fitzpatrick D.A."/>
            <person name="Frisvad J.C."/>
            <person name="Nielsen K.L."/>
        </authorList>
    </citation>
    <scope>NUCLEOTIDE SEQUENCE</scope>
    <source>
        <strain evidence="2">IBT 29677</strain>
    </source>
</reference>